<evidence type="ECO:0000256" key="3">
    <source>
        <dbReference type="ARBA" id="ARBA00023163"/>
    </source>
</evidence>
<dbReference type="Pfam" id="PF00356">
    <property type="entry name" value="LacI"/>
    <property type="match status" value="1"/>
</dbReference>
<keyword evidence="1" id="KW-0805">Transcription regulation</keyword>
<dbReference type="Proteomes" id="UP000886890">
    <property type="component" value="Unassembled WGS sequence"/>
</dbReference>
<dbReference type="InterPro" id="IPR010982">
    <property type="entry name" value="Lambda_DNA-bd_dom_sf"/>
</dbReference>
<dbReference type="GO" id="GO:0003700">
    <property type="term" value="F:DNA-binding transcription factor activity"/>
    <property type="evidence" value="ECO:0007669"/>
    <property type="project" value="TreeGrafter"/>
</dbReference>
<dbReference type="SUPFAM" id="SSF53822">
    <property type="entry name" value="Periplasmic binding protein-like I"/>
    <property type="match status" value="1"/>
</dbReference>
<evidence type="ECO:0000313" key="6">
    <source>
        <dbReference type="EMBL" id="HIX76521.1"/>
    </source>
</evidence>
<evidence type="ECO:0000313" key="7">
    <source>
        <dbReference type="Proteomes" id="UP000886890"/>
    </source>
</evidence>
<dbReference type="InterPro" id="IPR046335">
    <property type="entry name" value="LacI/GalR-like_sensor"/>
</dbReference>
<evidence type="ECO:0000259" key="5">
    <source>
        <dbReference type="PROSITE" id="PS50943"/>
    </source>
</evidence>
<comment type="caution">
    <text evidence="6">The sequence shown here is derived from an EMBL/GenBank/DDBJ whole genome shotgun (WGS) entry which is preliminary data.</text>
</comment>
<dbReference type="PANTHER" id="PTHR30146">
    <property type="entry name" value="LACI-RELATED TRANSCRIPTIONAL REPRESSOR"/>
    <property type="match status" value="1"/>
</dbReference>
<gene>
    <name evidence="6" type="ORF">H9734_02840</name>
</gene>
<dbReference type="EMBL" id="DXEK01000047">
    <property type="protein sequence ID" value="HIX76521.1"/>
    <property type="molecule type" value="Genomic_DNA"/>
</dbReference>
<evidence type="ECO:0000256" key="1">
    <source>
        <dbReference type="ARBA" id="ARBA00023015"/>
    </source>
</evidence>
<dbReference type="Gene3D" id="3.40.50.2300">
    <property type="match status" value="2"/>
</dbReference>
<dbReference type="InterPro" id="IPR001387">
    <property type="entry name" value="Cro/C1-type_HTH"/>
</dbReference>
<name>A0A9D1XCB1_9FIRM</name>
<dbReference type="PROSITE" id="PS00356">
    <property type="entry name" value="HTH_LACI_1"/>
    <property type="match status" value="1"/>
</dbReference>
<evidence type="ECO:0000256" key="2">
    <source>
        <dbReference type="ARBA" id="ARBA00023125"/>
    </source>
</evidence>
<reference evidence="6" key="1">
    <citation type="journal article" date="2021" name="PeerJ">
        <title>Extensive microbial diversity within the chicken gut microbiome revealed by metagenomics and culture.</title>
        <authorList>
            <person name="Gilroy R."/>
            <person name="Ravi A."/>
            <person name="Getino M."/>
            <person name="Pursley I."/>
            <person name="Horton D.L."/>
            <person name="Alikhan N.F."/>
            <person name="Baker D."/>
            <person name="Gharbi K."/>
            <person name="Hall N."/>
            <person name="Watson M."/>
            <person name="Adriaenssens E.M."/>
            <person name="Foster-Nyarko E."/>
            <person name="Jarju S."/>
            <person name="Secka A."/>
            <person name="Antonio M."/>
            <person name="Oren A."/>
            <person name="Chaudhuri R.R."/>
            <person name="La Ragione R."/>
            <person name="Hildebrand F."/>
            <person name="Pallen M.J."/>
        </authorList>
    </citation>
    <scope>NUCLEOTIDE SEQUENCE</scope>
    <source>
        <strain evidence="6">CHK183-1962</strain>
    </source>
</reference>
<dbReference type="PROSITE" id="PS50932">
    <property type="entry name" value="HTH_LACI_2"/>
    <property type="match status" value="1"/>
</dbReference>
<keyword evidence="2" id="KW-0238">DNA-binding</keyword>
<evidence type="ECO:0000259" key="4">
    <source>
        <dbReference type="PROSITE" id="PS50932"/>
    </source>
</evidence>
<dbReference type="PROSITE" id="PS50943">
    <property type="entry name" value="HTH_CROC1"/>
    <property type="match status" value="1"/>
</dbReference>
<dbReference type="AlphaFoldDB" id="A0A9D1XCB1"/>
<dbReference type="InterPro" id="IPR028082">
    <property type="entry name" value="Peripla_BP_I"/>
</dbReference>
<dbReference type="CDD" id="cd01392">
    <property type="entry name" value="HTH_LacI"/>
    <property type="match status" value="1"/>
</dbReference>
<keyword evidence="3" id="KW-0804">Transcription</keyword>
<dbReference type="InterPro" id="IPR000843">
    <property type="entry name" value="HTH_LacI"/>
</dbReference>
<protein>
    <submittedName>
        <fullName evidence="6">LacI family transcriptional regulator</fullName>
    </submittedName>
</protein>
<feature type="domain" description="HTH cro/C1-type" evidence="5">
    <location>
        <begin position="5"/>
        <end position="47"/>
    </location>
</feature>
<organism evidence="6 7">
    <name type="scientific">Candidatus Fusicatenibacter merdavium</name>
    <dbReference type="NCBI Taxonomy" id="2838600"/>
    <lineage>
        <taxon>Bacteria</taxon>
        <taxon>Bacillati</taxon>
        <taxon>Bacillota</taxon>
        <taxon>Clostridia</taxon>
        <taxon>Lachnospirales</taxon>
        <taxon>Lachnospiraceae</taxon>
        <taxon>Fusicatenibacter</taxon>
    </lineage>
</organism>
<reference evidence="6" key="2">
    <citation type="submission" date="2021-04" db="EMBL/GenBank/DDBJ databases">
        <authorList>
            <person name="Gilroy R."/>
        </authorList>
    </citation>
    <scope>NUCLEOTIDE SEQUENCE</scope>
    <source>
        <strain evidence="6">CHK183-1962</strain>
    </source>
</reference>
<dbReference type="SMART" id="SM00354">
    <property type="entry name" value="HTH_LACI"/>
    <property type="match status" value="1"/>
</dbReference>
<accession>A0A9D1XCB1</accession>
<dbReference type="CDD" id="cd06267">
    <property type="entry name" value="PBP1_LacI_sugar_binding-like"/>
    <property type="match status" value="1"/>
</dbReference>
<sequence>MIRIKDIAEKAGVSPTTVSNVIHGKSGRVSEETVERINRILEEMNYVPSISARMLAREHSGLIGVVLGYTRAGMKYALEDPFIAELVGSLEYRIQEKGYYMMLVTRHKGRDLMEQILGWNLEAMISIGLGEREIRKVRSRFSGPMAVIDGYCPLPEGVTNVRTDDRGGGYLMGKYLLKQGHRDLLFLTDNDESVDHERWLGVKDALEEEQVGDAASRHILVSQDPSKRRRQYREMLPFFRQQSVLFFASDLYAVEALNFLQDQGIRVPQDVSVAGFDDVAYAKLSRPALTTVRQNVGEKARRSVDALIGKMNGETVGTEYRISTLLVERDSVSATLQTD</sequence>
<dbReference type="PANTHER" id="PTHR30146:SF24">
    <property type="entry name" value="XYLOSE OPERON REGULATORY PROTEIN"/>
    <property type="match status" value="1"/>
</dbReference>
<dbReference type="Gene3D" id="1.10.260.40">
    <property type="entry name" value="lambda repressor-like DNA-binding domains"/>
    <property type="match status" value="1"/>
</dbReference>
<dbReference type="SUPFAM" id="SSF47413">
    <property type="entry name" value="lambda repressor-like DNA-binding domains"/>
    <property type="match status" value="1"/>
</dbReference>
<feature type="domain" description="HTH lacI-type" evidence="4">
    <location>
        <begin position="2"/>
        <end position="57"/>
    </location>
</feature>
<dbReference type="Pfam" id="PF13377">
    <property type="entry name" value="Peripla_BP_3"/>
    <property type="match status" value="1"/>
</dbReference>
<proteinExistence type="predicted"/>
<dbReference type="GO" id="GO:0000976">
    <property type="term" value="F:transcription cis-regulatory region binding"/>
    <property type="evidence" value="ECO:0007669"/>
    <property type="project" value="TreeGrafter"/>
</dbReference>